<reference evidence="1" key="1">
    <citation type="submission" date="2020-07" db="EMBL/GenBank/DDBJ databases">
        <title>Multicomponent nature underlies the extraordinary mechanical properties of spider dragline silk.</title>
        <authorList>
            <person name="Kono N."/>
            <person name="Nakamura H."/>
            <person name="Mori M."/>
            <person name="Yoshida Y."/>
            <person name="Ohtoshi R."/>
            <person name="Malay A.D."/>
            <person name="Moran D.A.P."/>
            <person name="Tomita M."/>
            <person name="Numata K."/>
            <person name="Arakawa K."/>
        </authorList>
    </citation>
    <scope>NUCLEOTIDE SEQUENCE</scope>
</reference>
<dbReference type="AlphaFoldDB" id="A0A8X6GYH6"/>
<name>A0A8X6GYH6_TRICU</name>
<evidence type="ECO:0000313" key="1">
    <source>
        <dbReference type="EMBL" id="GFR13876.1"/>
    </source>
</evidence>
<evidence type="ECO:0000313" key="2">
    <source>
        <dbReference type="Proteomes" id="UP000887116"/>
    </source>
</evidence>
<protein>
    <submittedName>
        <fullName evidence="1">Uncharacterized protein</fullName>
    </submittedName>
</protein>
<comment type="caution">
    <text evidence="1">The sequence shown here is derived from an EMBL/GenBank/DDBJ whole genome shotgun (WGS) entry which is preliminary data.</text>
</comment>
<organism evidence="1 2">
    <name type="scientific">Trichonephila clavata</name>
    <name type="common">Joro spider</name>
    <name type="synonym">Nephila clavata</name>
    <dbReference type="NCBI Taxonomy" id="2740835"/>
    <lineage>
        <taxon>Eukaryota</taxon>
        <taxon>Metazoa</taxon>
        <taxon>Ecdysozoa</taxon>
        <taxon>Arthropoda</taxon>
        <taxon>Chelicerata</taxon>
        <taxon>Arachnida</taxon>
        <taxon>Araneae</taxon>
        <taxon>Araneomorphae</taxon>
        <taxon>Entelegynae</taxon>
        <taxon>Araneoidea</taxon>
        <taxon>Nephilidae</taxon>
        <taxon>Trichonephila</taxon>
    </lineage>
</organism>
<sequence>KFFVVLFETLKSSEMNYAS</sequence>
<feature type="non-terminal residue" evidence="1">
    <location>
        <position position="1"/>
    </location>
</feature>
<accession>A0A8X6GYH6</accession>
<gene>
    <name evidence="1" type="ORF">TNCT_479931</name>
</gene>
<proteinExistence type="predicted"/>
<dbReference type="Proteomes" id="UP000887116">
    <property type="component" value="Unassembled WGS sequence"/>
</dbReference>
<dbReference type="EMBL" id="BMAO01007136">
    <property type="protein sequence ID" value="GFR13876.1"/>
    <property type="molecule type" value="Genomic_DNA"/>
</dbReference>
<keyword evidence="2" id="KW-1185">Reference proteome</keyword>